<dbReference type="GO" id="GO:0000160">
    <property type="term" value="P:phosphorelay signal transduction system"/>
    <property type="evidence" value="ECO:0007669"/>
    <property type="project" value="InterPro"/>
</dbReference>
<dbReference type="InterPro" id="IPR011006">
    <property type="entry name" value="CheY-like_superfamily"/>
</dbReference>
<dbReference type="Pfam" id="PF00072">
    <property type="entry name" value="Response_reg"/>
    <property type="match status" value="1"/>
</dbReference>
<name>A0A5D8Q8R3_9THEO</name>
<dbReference type="GO" id="GO:0052621">
    <property type="term" value="F:diguanylate cyclase activity"/>
    <property type="evidence" value="ECO:0007669"/>
    <property type="project" value="TreeGrafter"/>
</dbReference>
<dbReference type="AlphaFoldDB" id="A0A5D8Q8R3"/>
<dbReference type="GO" id="GO:0043709">
    <property type="term" value="P:cell adhesion involved in single-species biofilm formation"/>
    <property type="evidence" value="ECO:0007669"/>
    <property type="project" value="TreeGrafter"/>
</dbReference>
<evidence type="ECO:0000256" key="2">
    <source>
        <dbReference type="ARBA" id="ARBA00024867"/>
    </source>
</evidence>
<keyword evidence="7" id="KW-1185">Reference proteome</keyword>
<evidence type="ECO:0000256" key="3">
    <source>
        <dbReference type="PROSITE-ProRule" id="PRU00169"/>
    </source>
</evidence>
<dbReference type="PROSITE" id="PS50110">
    <property type="entry name" value="RESPONSE_REGULATORY"/>
    <property type="match status" value="1"/>
</dbReference>
<dbReference type="PROSITE" id="PS50887">
    <property type="entry name" value="GGDEF"/>
    <property type="match status" value="1"/>
</dbReference>
<feature type="domain" description="Response regulatory" evidence="4">
    <location>
        <begin position="108"/>
        <end position="222"/>
    </location>
</feature>
<evidence type="ECO:0000259" key="4">
    <source>
        <dbReference type="PROSITE" id="PS50110"/>
    </source>
</evidence>
<accession>A0A5D8Q8R3</accession>
<dbReference type="InterPro" id="IPR001789">
    <property type="entry name" value="Sig_transdc_resp-reg_receiver"/>
</dbReference>
<dbReference type="SMART" id="SM00448">
    <property type="entry name" value="REC"/>
    <property type="match status" value="1"/>
</dbReference>
<dbReference type="CDD" id="cd00156">
    <property type="entry name" value="REC"/>
    <property type="match status" value="1"/>
</dbReference>
<protein>
    <recommendedName>
        <fullName evidence="1">Stage 0 sporulation protein A homolog</fullName>
    </recommendedName>
</protein>
<dbReference type="InterPro" id="IPR000160">
    <property type="entry name" value="GGDEF_dom"/>
</dbReference>
<feature type="domain" description="GGDEF" evidence="5">
    <location>
        <begin position="262"/>
        <end position="395"/>
    </location>
</feature>
<dbReference type="Proteomes" id="UP000322976">
    <property type="component" value="Unassembled WGS sequence"/>
</dbReference>
<dbReference type="PANTHER" id="PTHR45138">
    <property type="entry name" value="REGULATORY COMPONENTS OF SENSORY TRANSDUCTION SYSTEM"/>
    <property type="match status" value="1"/>
</dbReference>
<dbReference type="EMBL" id="VTPS01000017">
    <property type="protein sequence ID" value="TZE81165.1"/>
    <property type="molecule type" value="Genomic_DNA"/>
</dbReference>
<dbReference type="PANTHER" id="PTHR45138:SF9">
    <property type="entry name" value="DIGUANYLATE CYCLASE DGCM-RELATED"/>
    <property type="match status" value="1"/>
</dbReference>
<dbReference type="SMART" id="SM00267">
    <property type="entry name" value="GGDEF"/>
    <property type="match status" value="1"/>
</dbReference>
<dbReference type="SUPFAM" id="SSF55073">
    <property type="entry name" value="Nucleotide cyclase"/>
    <property type="match status" value="1"/>
</dbReference>
<sequence>MNLYEWVGEPLVKASWAYYADLRNFVYVTYKTIENSSYEKKRIINELIRYKIMGTTLGENEVVNNLSMLEDILKDDGHNDNEVKVALSRIIDILFISRKIFFGNGEDKILIASRDDIIATLLVELLIRGGFSAGHVRDLDELLYIVDNARPDLILIDLSIFDFGSNKFHEMSDYNLNEIPLIAIADEGQLEMVEKEIKLCIFDYIIKPFNPLEIACRIRLDLERYSSFRDTCLRDALTNAYNRSYFIERLYQEFGQFKRNRRPFSVMFLDIDKFKDINDIYGHVVGDKVLKEFSFAVMSSLRNCDIFCRYGGDEFVILMPDTDGKSAVRAAERIRENISSLKIDCGETDIMLSFSAGVKEMDDSITSCDEIIKAADAAMYAAKQAGGNRTERVNGKRKGNIIVVDSGKGLLEILRHTFDEDKIVLISPDEVHLLENDDPAVLLINDISTKVDGKTVLNEIKNRRMDFKVIYLTEDKNVNSIQGADIIFYRPFSMTELENEIYKLSKML</sequence>
<evidence type="ECO:0000313" key="6">
    <source>
        <dbReference type="EMBL" id="TZE81165.1"/>
    </source>
</evidence>
<dbReference type="Gene3D" id="3.40.50.2300">
    <property type="match status" value="1"/>
</dbReference>
<keyword evidence="3" id="KW-0597">Phosphoprotein</keyword>
<reference evidence="6 7" key="1">
    <citation type="submission" date="2019-08" db="EMBL/GenBank/DDBJ databases">
        <title>Calorimonas adulescens gen. nov., sp. nov., an anaerobic thermophilic bacterium from Sakhalin hot spring.</title>
        <authorList>
            <person name="Khomyakova M.A."/>
            <person name="Merkel A.Y."/>
            <person name="Novikov A."/>
            <person name="Bonch-Osmolovskaya E.A."/>
            <person name="Slobodkin A.I."/>
        </authorList>
    </citation>
    <scope>NUCLEOTIDE SEQUENCE [LARGE SCALE GENOMIC DNA]</scope>
    <source>
        <strain evidence="6 7">A05MB</strain>
    </source>
</reference>
<dbReference type="InterPro" id="IPR050469">
    <property type="entry name" value="Diguanylate_Cyclase"/>
</dbReference>
<dbReference type="NCBIfam" id="TIGR00254">
    <property type="entry name" value="GGDEF"/>
    <property type="match status" value="1"/>
</dbReference>
<dbReference type="RefSeq" id="WP_149545914.1">
    <property type="nucleotide sequence ID" value="NZ_VTPS01000017.1"/>
</dbReference>
<gene>
    <name evidence="6" type="ORF">FWJ32_10535</name>
</gene>
<dbReference type="FunFam" id="3.30.70.270:FF:000001">
    <property type="entry name" value="Diguanylate cyclase domain protein"/>
    <property type="match status" value="1"/>
</dbReference>
<dbReference type="Pfam" id="PF00990">
    <property type="entry name" value="GGDEF"/>
    <property type="match status" value="1"/>
</dbReference>
<organism evidence="6 7">
    <name type="scientific">Calorimonas adulescens</name>
    <dbReference type="NCBI Taxonomy" id="2606906"/>
    <lineage>
        <taxon>Bacteria</taxon>
        <taxon>Bacillati</taxon>
        <taxon>Bacillota</taxon>
        <taxon>Clostridia</taxon>
        <taxon>Thermoanaerobacterales</taxon>
        <taxon>Thermoanaerobacteraceae</taxon>
        <taxon>Calorimonas</taxon>
    </lineage>
</organism>
<comment type="caution">
    <text evidence="6">The sequence shown here is derived from an EMBL/GenBank/DDBJ whole genome shotgun (WGS) entry which is preliminary data.</text>
</comment>
<proteinExistence type="predicted"/>
<dbReference type="Gene3D" id="3.30.70.270">
    <property type="match status" value="1"/>
</dbReference>
<dbReference type="GO" id="GO:1902201">
    <property type="term" value="P:negative regulation of bacterial-type flagellum-dependent cell motility"/>
    <property type="evidence" value="ECO:0007669"/>
    <property type="project" value="TreeGrafter"/>
</dbReference>
<evidence type="ECO:0000259" key="5">
    <source>
        <dbReference type="PROSITE" id="PS50887"/>
    </source>
</evidence>
<dbReference type="GO" id="GO:0005886">
    <property type="term" value="C:plasma membrane"/>
    <property type="evidence" value="ECO:0007669"/>
    <property type="project" value="TreeGrafter"/>
</dbReference>
<feature type="modified residue" description="4-aspartylphosphate" evidence="3">
    <location>
        <position position="157"/>
    </location>
</feature>
<evidence type="ECO:0000256" key="1">
    <source>
        <dbReference type="ARBA" id="ARBA00018672"/>
    </source>
</evidence>
<dbReference type="InterPro" id="IPR043128">
    <property type="entry name" value="Rev_trsase/Diguanyl_cyclase"/>
</dbReference>
<comment type="function">
    <text evidence="2">May play the central regulatory role in sporulation. It may be an element of the effector pathway responsible for the activation of sporulation genes in response to nutritional stress. Spo0A may act in concert with spo0H (a sigma factor) to control the expression of some genes that are critical to the sporulation process.</text>
</comment>
<dbReference type="InterPro" id="IPR029787">
    <property type="entry name" value="Nucleotide_cyclase"/>
</dbReference>
<dbReference type="SUPFAM" id="SSF52172">
    <property type="entry name" value="CheY-like"/>
    <property type="match status" value="2"/>
</dbReference>
<evidence type="ECO:0000313" key="7">
    <source>
        <dbReference type="Proteomes" id="UP000322976"/>
    </source>
</evidence>
<dbReference type="CDD" id="cd01949">
    <property type="entry name" value="GGDEF"/>
    <property type="match status" value="1"/>
</dbReference>